<dbReference type="AlphaFoldDB" id="A0A0E2EIE8"/>
<gene>
    <name evidence="9" type="ORF">HMPREF9726_00977</name>
</gene>
<evidence type="ECO:0000256" key="4">
    <source>
        <dbReference type="ARBA" id="ARBA00023235"/>
    </source>
</evidence>
<dbReference type="InterPro" id="IPR046357">
    <property type="entry name" value="PPIase_dom_sf"/>
</dbReference>
<dbReference type="InterPro" id="IPR036944">
    <property type="entry name" value="PPIase_FKBP_N_sf"/>
</dbReference>
<dbReference type="PROSITE" id="PS51257">
    <property type="entry name" value="PROKAR_LIPOPROTEIN"/>
    <property type="match status" value="1"/>
</dbReference>
<dbReference type="Proteomes" id="UP000011705">
    <property type="component" value="Chromosome"/>
</dbReference>
<dbReference type="PANTHER" id="PTHR43811:SF57">
    <property type="entry name" value="FKBP-TYPE PEPTIDYL-PROLYL CIS-TRANS ISOMERASE FKPA-RELATED"/>
    <property type="match status" value="1"/>
</dbReference>
<evidence type="ECO:0000256" key="2">
    <source>
        <dbReference type="ARBA" id="ARBA00006577"/>
    </source>
</evidence>
<feature type="signal peptide" evidence="7">
    <location>
        <begin position="1"/>
        <end position="24"/>
    </location>
</feature>
<sequence>MKFIKNFTLILCCACLFFAFTSCKDKKAETEVPSENNAVDEKEKISVTEEEVGYAFGVIIAQSAKQDGIKLNPKHILKGYNEAMAKDFKETGLQDAQTVLNKAFKMAQIEKAAKALEEANAFLEKNKAKEGVVVTESGLQYEVLSKGKEDFYPTANDEVEVNYIGKLIDESVFDDSYKSGSSVKIQLSRVIPGWKEGLQLMSQDAKFRLYVPPALAYGEQGITQGNTVIIPPNAVLIFDIELVNILPQK</sequence>
<dbReference type="GO" id="GO:0003755">
    <property type="term" value="F:peptidyl-prolyl cis-trans isomerase activity"/>
    <property type="evidence" value="ECO:0007669"/>
    <property type="project" value="UniProtKB-UniRule"/>
</dbReference>
<proteinExistence type="inferred from homology"/>
<evidence type="ECO:0000256" key="1">
    <source>
        <dbReference type="ARBA" id="ARBA00000971"/>
    </source>
</evidence>
<dbReference type="PATRIC" id="fig|999432.5.peg.1016"/>
<dbReference type="Gene3D" id="1.10.287.460">
    <property type="entry name" value="Peptidyl-prolyl cis-trans isomerase, FKBP-type, N-terminal domain"/>
    <property type="match status" value="1"/>
</dbReference>
<dbReference type="Pfam" id="PF00254">
    <property type="entry name" value="FKBP_C"/>
    <property type="match status" value="1"/>
</dbReference>
<dbReference type="Gene3D" id="3.10.50.40">
    <property type="match status" value="1"/>
</dbReference>
<evidence type="ECO:0000256" key="6">
    <source>
        <dbReference type="RuleBase" id="RU003915"/>
    </source>
</evidence>
<dbReference type="Pfam" id="PF01346">
    <property type="entry name" value="FKBP_N"/>
    <property type="match status" value="1"/>
</dbReference>
<comment type="similarity">
    <text evidence="2 6">Belongs to the FKBP-type PPIase family.</text>
</comment>
<organism evidence="9">
    <name type="scientific">Treponema denticola H-22</name>
    <dbReference type="NCBI Taxonomy" id="999432"/>
    <lineage>
        <taxon>Bacteria</taxon>
        <taxon>Pseudomonadati</taxon>
        <taxon>Spirochaetota</taxon>
        <taxon>Spirochaetia</taxon>
        <taxon>Spirochaetales</taxon>
        <taxon>Treponemataceae</taxon>
        <taxon>Treponema</taxon>
    </lineage>
</organism>
<feature type="chain" id="PRO_5002393915" description="Peptidyl-prolyl cis-trans isomerase" evidence="7">
    <location>
        <begin position="25"/>
        <end position="249"/>
    </location>
</feature>
<accession>A0A0E2EIE8</accession>
<comment type="caution">
    <text evidence="9">The sequence shown here is derived from an EMBL/GenBank/DDBJ whole genome shotgun (WGS) entry which is preliminary data.</text>
</comment>
<dbReference type="GO" id="GO:0006457">
    <property type="term" value="P:protein folding"/>
    <property type="evidence" value="ECO:0007669"/>
    <property type="project" value="InterPro"/>
</dbReference>
<evidence type="ECO:0000259" key="8">
    <source>
        <dbReference type="PROSITE" id="PS50059"/>
    </source>
</evidence>
<feature type="domain" description="PPIase FKBP-type" evidence="8">
    <location>
        <begin position="156"/>
        <end position="246"/>
    </location>
</feature>
<dbReference type="EC" id="5.2.1.8" evidence="6"/>
<evidence type="ECO:0000256" key="7">
    <source>
        <dbReference type="SAM" id="SignalP"/>
    </source>
</evidence>
<evidence type="ECO:0000256" key="5">
    <source>
        <dbReference type="PROSITE-ProRule" id="PRU00277"/>
    </source>
</evidence>
<keyword evidence="4 5" id="KW-0413">Isomerase</keyword>
<dbReference type="SUPFAM" id="SSF54534">
    <property type="entry name" value="FKBP-like"/>
    <property type="match status" value="1"/>
</dbReference>
<evidence type="ECO:0000313" key="9">
    <source>
        <dbReference type="EMBL" id="EMB34228.1"/>
    </source>
</evidence>
<protein>
    <recommendedName>
        <fullName evidence="6">Peptidyl-prolyl cis-trans isomerase</fullName>
        <ecNumber evidence="6">5.2.1.8</ecNumber>
    </recommendedName>
</protein>
<keyword evidence="7" id="KW-0732">Signal</keyword>
<dbReference type="PROSITE" id="PS50059">
    <property type="entry name" value="FKBP_PPIASE"/>
    <property type="match status" value="1"/>
</dbReference>
<reference evidence="9" key="1">
    <citation type="submission" date="2012-01" db="EMBL/GenBank/DDBJ databases">
        <title>The Genome Sequence of Treponema denticola H-22.</title>
        <authorList>
            <consortium name="The Broad Institute Genome Sequencing Platform"/>
            <person name="Earl A."/>
            <person name="Ward D."/>
            <person name="Feldgarden M."/>
            <person name="Gevers D."/>
            <person name="Blanton J.M."/>
            <person name="Fenno C.J."/>
            <person name="Baranova O.V."/>
            <person name="Mathney J."/>
            <person name="Dewhirst F.E."/>
            <person name="Izard J."/>
            <person name="Young S.K."/>
            <person name="Zeng Q."/>
            <person name="Gargeya S."/>
            <person name="Fitzgerald M."/>
            <person name="Haas B."/>
            <person name="Abouelleil A."/>
            <person name="Alvarado L."/>
            <person name="Arachchi H.M."/>
            <person name="Berlin A."/>
            <person name="Chapman S.B."/>
            <person name="Gearin G."/>
            <person name="Goldberg J."/>
            <person name="Griggs A."/>
            <person name="Gujja S."/>
            <person name="Hansen M."/>
            <person name="Heiman D."/>
            <person name="Howarth C."/>
            <person name="Larimer J."/>
            <person name="Lui A."/>
            <person name="MacDonald P.J.P."/>
            <person name="McCowen C."/>
            <person name="Montmayeur A."/>
            <person name="Murphy C."/>
            <person name="Neiman D."/>
            <person name="Pearson M."/>
            <person name="Priest M."/>
            <person name="Roberts A."/>
            <person name="Saif S."/>
            <person name="Shea T."/>
            <person name="Sisk P."/>
            <person name="Stolte C."/>
            <person name="Sykes S."/>
            <person name="Wortman J."/>
            <person name="Nusbaum C."/>
            <person name="Birren B."/>
        </authorList>
    </citation>
    <scope>NUCLEOTIDE SEQUENCE [LARGE SCALE GENOMIC DNA]</scope>
    <source>
        <strain evidence="9">H-22</strain>
    </source>
</reference>
<dbReference type="RefSeq" id="WP_002683893.1">
    <property type="nucleotide sequence ID" value="NZ_CM001795.1"/>
</dbReference>
<comment type="catalytic activity">
    <reaction evidence="1 5 6">
        <text>[protein]-peptidylproline (omega=180) = [protein]-peptidylproline (omega=0)</text>
        <dbReference type="Rhea" id="RHEA:16237"/>
        <dbReference type="Rhea" id="RHEA-COMP:10747"/>
        <dbReference type="Rhea" id="RHEA-COMP:10748"/>
        <dbReference type="ChEBI" id="CHEBI:83833"/>
        <dbReference type="ChEBI" id="CHEBI:83834"/>
        <dbReference type="EC" id="5.2.1.8"/>
    </reaction>
</comment>
<dbReference type="InterPro" id="IPR001179">
    <property type="entry name" value="PPIase_FKBP_dom"/>
</dbReference>
<dbReference type="EMBL" id="AGDV01000009">
    <property type="protein sequence ID" value="EMB34228.1"/>
    <property type="molecule type" value="Genomic_DNA"/>
</dbReference>
<keyword evidence="3 5" id="KW-0697">Rotamase</keyword>
<name>A0A0E2EIE8_TREDN</name>
<evidence type="ECO:0000256" key="3">
    <source>
        <dbReference type="ARBA" id="ARBA00023110"/>
    </source>
</evidence>
<dbReference type="PANTHER" id="PTHR43811">
    <property type="entry name" value="FKBP-TYPE PEPTIDYL-PROLYL CIS-TRANS ISOMERASE FKPA"/>
    <property type="match status" value="1"/>
</dbReference>
<dbReference type="InterPro" id="IPR000774">
    <property type="entry name" value="PPIase_FKBP_N"/>
</dbReference>
<dbReference type="HOGENOM" id="CLU_013615_0_1_12"/>